<dbReference type="VEuPathDB" id="FungiDB:RhiirFUN_008562"/>
<name>A0A915ZYQ8_9GLOM</name>
<sequence>MEAIARRVVLVGEHTTSVTRSIFKQQDQIVRDKYTRHLENANVIYPHRLHTPDFSNEANEFFKNLAKKKIVKSVLQNLEDKIYNERSEIYRIIYIKILKIKHKRNESPYCLNCIRGEGEVMLPD</sequence>
<accession>A0A915ZYQ8</accession>
<organism evidence="1 2">
    <name type="scientific">Rhizophagus irregularis</name>
    <dbReference type="NCBI Taxonomy" id="588596"/>
    <lineage>
        <taxon>Eukaryota</taxon>
        <taxon>Fungi</taxon>
        <taxon>Fungi incertae sedis</taxon>
        <taxon>Mucoromycota</taxon>
        <taxon>Glomeromycotina</taxon>
        <taxon>Glomeromycetes</taxon>
        <taxon>Glomerales</taxon>
        <taxon>Glomeraceae</taxon>
        <taxon>Rhizophagus</taxon>
    </lineage>
</organism>
<dbReference type="Proteomes" id="UP000684084">
    <property type="component" value="Unassembled WGS sequence"/>
</dbReference>
<comment type="caution">
    <text evidence="1">The sequence shown here is derived from an EMBL/GenBank/DDBJ whole genome shotgun (WGS) entry which is preliminary data.</text>
</comment>
<gene>
    <name evidence="1" type="ORF">CHRIB12_LOCUS23112</name>
</gene>
<dbReference type="OrthoDB" id="2358379at2759"/>
<dbReference type="EMBL" id="CAGKOT010000086">
    <property type="protein sequence ID" value="CAB5393996.1"/>
    <property type="molecule type" value="Genomic_DNA"/>
</dbReference>
<proteinExistence type="predicted"/>
<reference evidence="1" key="1">
    <citation type="submission" date="2020-05" db="EMBL/GenBank/DDBJ databases">
        <authorList>
            <person name="Rincon C."/>
            <person name="Sanders R I."/>
            <person name="Robbins C."/>
            <person name="Chaturvedi A."/>
        </authorList>
    </citation>
    <scope>NUCLEOTIDE SEQUENCE</scope>
    <source>
        <strain evidence="1">CHB12</strain>
    </source>
</reference>
<evidence type="ECO:0000313" key="1">
    <source>
        <dbReference type="EMBL" id="CAB5393996.1"/>
    </source>
</evidence>
<protein>
    <submittedName>
        <fullName evidence="1">Uncharacterized protein</fullName>
    </submittedName>
</protein>
<dbReference type="AlphaFoldDB" id="A0A915ZYQ8"/>
<evidence type="ECO:0000313" key="2">
    <source>
        <dbReference type="Proteomes" id="UP000684084"/>
    </source>
</evidence>